<protein>
    <recommendedName>
        <fullName evidence="4">Secreted protein</fullName>
    </recommendedName>
</protein>
<comment type="caution">
    <text evidence="2">The sequence shown here is derived from an EMBL/GenBank/DDBJ whole genome shotgun (WGS) entry which is preliminary data.</text>
</comment>
<gene>
    <name evidence="2" type="ORF">TNCV_3763981</name>
</gene>
<reference evidence="2" key="1">
    <citation type="submission" date="2020-08" db="EMBL/GenBank/DDBJ databases">
        <title>Multicomponent nature underlies the extraordinary mechanical properties of spider dragline silk.</title>
        <authorList>
            <person name="Kono N."/>
            <person name="Nakamura H."/>
            <person name="Mori M."/>
            <person name="Yoshida Y."/>
            <person name="Ohtoshi R."/>
            <person name="Malay A.D."/>
            <person name="Moran D.A.P."/>
            <person name="Tomita M."/>
            <person name="Numata K."/>
            <person name="Arakawa K."/>
        </authorList>
    </citation>
    <scope>NUCLEOTIDE SEQUENCE</scope>
</reference>
<evidence type="ECO:0008006" key="4">
    <source>
        <dbReference type="Google" id="ProtNLM"/>
    </source>
</evidence>
<dbReference type="EMBL" id="BMAU01021362">
    <property type="protein sequence ID" value="GFY23158.1"/>
    <property type="molecule type" value="Genomic_DNA"/>
</dbReference>
<feature type="chain" id="PRO_5036472014" description="Secreted protein" evidence="1">
    <location>
        <begin position="24"/>
        <end position="71"/>
    </location>
</feature>
<accession>A0A8X6VVD4</accession>
<feature type="signal peptide" evidence="1">
    <location>
        <begin position="1"/>
        <end position="23"/>
    </location>
</feature>
<evidence type="ECO:0000313" key="2">
    <source>
        <dbReference type="EMBL" id="GFY23158.1"/>
    </source>
</evidence>
<name>A0A8X6VVD4_TRICX</name>
<evidence type="ECO:0000313" key="3">
    <source>
        <dbReference type="Proteomes" id="UP000887159"/>
    </source>
</evidence>
<proteinExistence type="predicted"/>
<dbReference type="AlphaFoldDB" id="A0A8X6VVD4"/>
<dbReference type="Proteomes" id="UP000887159">
    <property type="component" value="Unassembled WGS sequence"/>
</dbReference>
<sequence length="71" mass="7940">MMLGMAKVVFSILLSGMTAIGRAMESGRRGYGSSSGWKIFEFLAWLRAKRLLSDWMLGTVNIDSDWLPRGL</sequence>
<keyword evidence="3" id="KW-1185">Reference proteome</keyword>
<evidence type="ECO:0000256" key="1">
    <source>
        <dbReference type="SAM" id="SignalP"/>
    </source>
</evidence>
<organism evidence="2 3">
    <name type="scientific">Trichonephila clavipes</name>
    <name type="common">Golden silk orbweaver</name>
    <name type="synonym">Nephila clavipes</name>
    <dbReference type="NCBI Taxonomy" id="2585209"/>
    <lineage>
        <taxon>Eukaryota</taxon>
        <taxon>Metazoa</taxon>
        <taxon>Ecdysozoa</taxon>
        <taxon>Arthropoda</taxon>
        <taxon>Chelicerata</taxon>
        <taxon>Arachnida</taxon>
        <taxon>Araneae</taxon>
        <taxon>Araneomorphae</taxon>
        <taxon>Entelegynae</taxon>
        <taxon>Araneoidea</taxon>
        <taxon>Nephilidae</taxon>
        <taxon>Trichonephila</taxon>
    </lineage>
</organism>
<keyword evidence="1" id="KW-0732">Signal</keyword>